<keyword evidence="4" id="KW-1185">Reference proteome</keyword>
<protein>
    <recommendedName>
        <fullName evidence="2">G domain-containing protein</fullName>
    </recommendedName>
</protein>
<evidence type="ECO:0000259" key="2">
    <source>
        <dbReference type="Pfam" id="PF01926"/>
    </source>
</evidence>
<dbReference type="InterPro" id="IPR005225">
    <property type="entry name" value="Small_GTP-bd"/>
</dbReference>
<dbReference type="GO" id="GO:0016020">
    <property type="term" value="C:membrane"/>
    <property type="evidence" value="ECO:0007669"/>
    <property type="project" value="InterPro"/>
</dbReference>
<dbReference type="InterPro" id="IPR027417">
    <property type="entry name" value="P-loop_NTPase"/>
</dbReference>
<dbReference type="SUPFAM" id="SSF52540">
    <property type="entry name" value="P-loop containing nucleoside triphosphate hydrolases"/>
    <property type="match status" value="1"/>
</dbReference>
<dbReference type="GO" id="GO:0005525">
    <property type="term" value="F:GTP binding"/>
    <property type="evidence" value="ECO:0007669"/>
    <property type="project" value="InterPro"/>
</dbReference>
<dbReference type="AlphaFoldDB" id="A0A9D5B138"/>
<evidence type="ECO:0000313" key="4">
    <source>
        <dbReference type="Proteomes" id="UP001058974"/>
    </source>
</evidence>
<dbReference type="GO" id="GO:0030244">
    <property type="term" value="P:cellulose biosynthetic process"/>
    <property type="evidence" value="ECO:0007669"/>
    <property type="project" value="InterPro"/>
</dbReference>
<dbReference type="InterPro" id="IPR006073">
    <property type="entry name" value="GTP-bd"/>
</dbReference>
<dbReference type="PANTHER" id="PTHR43834:SF6">
    <property type="entry name" value="GTPASE DER"/>
    <property type="match status" value="1"/>
</dbReference>
<dbReference type="Gramene" id="Psat03G0199000-T1">
    <property type="protein sequence ID" value="KAI5426396.1"/>
    <property type="gene ID" value="KIW84_031990"/>
</dbReference>
<dbReference type="GO" id="GO:0016760">
    <property type="term" value="F:cellulose synthase (UDP-forming) activity"/>
    <property type="evidence" value="ECO:0007669"/>
    <property type="project" value="InterPro"/>
</dbReference>
<dbReference type="Pfam" id="PF01926">
    <property type="entry name" value="MMR_HSR1"/>
    <property type="match status" value="1"/>
</dbReference>
<dbReference type="Gene3D" id="3.40.50.300">
    <property type="entry name" value="P-loop containing nucleotide triphosphate hydrolases"/>
    <property type="match status" value="1"/>
</dbReference>
<proteinExistence type="predicted"/>
<reference evidence="3 4" key="1">
    <citation type="journal article" date="2022" name="Nat. Genet.">
        <title>Improved pea reference genome and pan-genome highlight genomic features and evolutionary characteristics.</title>
        <authorList>
            <person name="Yang T."/>
            <person name="Liu R."/>
            <person name="Luo Y."/>
            <person name="Hu S."/>
            <person name="Wang D."/>
            <person name="Wang C."/>
            <person name="Pandey M.K."/>
            <person name="Ge S."/>
            <person name="Xu Q."/>
            <person name="Li N."/>
            <person name="Li G."/>
            <person name="Huang Y."/>
            <person name="Saxena R.K."/>
            <person name="Ji Y."/>
            <person name="Li M."/>
            <person name="Yan X."/>
            <person name="He Y."/>
            <person name="Liu Y."/>
            <person name="Wang X."/>
            <person name="Xiang C."/>
            <person name="Varshney R.K."/>
            <person name="Ding H."/>
            <person name="Gao S."/>
            <person name="Zong X."/>
        </authorList>
    </citation>
    <scope>NUCLEOTIDE SEQUENCE [LARGE SCALE GENOMIC DNA]</scope>
    <source>
        <strain evidence="3 4">cv. Zhongwan 6</strain>
    </source>
</reference>
<gene>
    <name evidence="3" type="ORF">KIW84_031990</name>
</gene>
<dbReference type="PANTHER" id="PTHR43834">
    <property type="entry name" value="GTPASE DER"/>
    <property type="match status" value="1"/>
</dbReference>
<accession>A0A9D5B138</accession>
<dbReference type="Proteomes" id="UP001058974">
    <property type="component" value="Chromosome 3"/>
</dbReference>
<feature type="binding site" evidence="1">
    <location>
        <position position="15"/>
    </location>
    <ligand>
        <name>UDP-alpha-D-glucose</name>
        <dbReference type="ChEBI" id="CHEBI:58885"/>
    </ligand>
</feature>
<comment type="caution">
    <text evidence="3">The sequence shown here is derived from an EMBL/GenBank/DDBJ whole genome shotgun (WGS) entry which is preliminary data.</text>
</comment>
<dbReference type="GO" id="GO:0012505">
    <property type="term" value="C:endomembrane system"/>
    <property type="evidence" value="ECO:0007669"/>
    <property type="project" value="UniProtKB-SubCell"/>
</dbReference>
<dbReference type="EMBL" id="JAMSHJ010000003">
    <property type="protein sequence ID" value="KAI5426396.1"/>
    <property type="molecule type" value="Genomic_DNA"/>
</dbReference>
<dbReference type="PRINTS" id="PR00326">
    <property type="entry name" value="GTP1OBG"/>
</dbReference>
<evidence type="ECO:0000256" key="1">
    <source>
        <dbReference type="PIRSR" id="PIRSR605150-2"/>
    </source>
</evidence>
<evidence type="ECO:0000313" key="3">
    <source>
        <dbReference type="EMBL" id="KAI5426396.1"/>
    </source>
</evidence>
<sequence length="251" mass="28222">MALIDVFVNTENPLKKPPLITANTILSILSVDYPVDKLAIVGRPNVGKSTLPNTLLQEDRVLVGPEAGFTRDAIRTQFEFQGRTIYLVDTAGWLQRTKLEKGASSLSIMRSRRSLLRAHIVALVLDADEIVNAKQSMKHAEVVIARRTVEEGRGLVVIVNKMDFLRGKDKSSSYEQIMEVVQKEIQTVIPQVTGIPVLFISALEVRGGTIVLHQVIDTYEKWCTRLSTTHLNHWLQKVMSRHSWKDRSTLA</sequence>
<name>A0A9D5B138_PEA</name>
<dbReference type="NCBIfam" id="TIGR00231">
    <property type="entry name" value="small_GTP"/>
    <property type="match status" value="1"/>
</dbReference>
<feature type="domain" description="G" evidence="2">
    <location>
        <begin position="38"/>
        <end position="161"/>
    </location>
</feature>
<organism evidence="3 4">
    <name type="scientific">Pisum sativum</name>
    <name type="common">Garden pea</name>
    <name type="synonym">Lathyrus oleraceus</name>
    <dbReference type="NCBI Taxonomy" id="3888"/>
    <lineage>
        <taxon>Eukaryota</taxon>
        <taxon>Viridiplantae</taxon>
        <taxon>Streptophyta</taxon>
        <taxon>Embryophyta</taxon>
        <taxon>Tracheophyta</taxon>
        <taxon>Spermatophyta</taxon>
        <taxon>Magnoliopsida</taxon>
        <taxon>eudicotyledons</taxon>
        <taxon>Gunneridae</taxon>
        <taxon>Pentapetalae</taxon>
        <taxon>rosids</taxon>
        <taxon>fabids</taxon>
        <taxon>Fabales</taxon>
        <taxon>Fabaceae</taxon>
        <taxon>Papilionoideae</taxon>
        <taxon>50 kb inversion clade</taxon>
        <taxon>NPAAA clade</taxon>
        <taxon>Hologalegina</taxon>
        <taxon>IRL clade</taxon>
        <taxon>Fabeae</taxon>
        <taxon>Lathyrus</taxon>
    </lineage>
</organism>